<evidence type="ECO:0008006" key="5">
    <source>
        <dbReference type="Google" id="ProtNLM"/>
    </source>
</evidence>
<evidence type="ECO:0000313" key="4">
    <source>
        <dbReference type="Proteomes" id="UP001465976"/>
    </source>
</evidence>
<keyword evidence="4" id="KW-1185">Reference proteome</keyword>
<dbReference type="SUPFAM" id="SSF51197">
    <property type="entry name" value="Clavaminate synthase-like"/>
    <property type="match status" value="1"/>
</dbReference>
<evidence type="ECO:0000313" key="3">
    <source>
        <dbReference type="EMBL" id="KAL0571098.1"/>
    </source>
</evidence>
<accession>A0ABR3F779</accession>
<organism evidence="3 4">
    <name type="scientific">Marasmius crinis-equi</name>
    <dbReference type="NCBI Taxonomy" id="585013"/>
    <lineage>
        <taxon>Eukaryota</taxon>
        <taxon>Fungi</taxon>
        <taxon>Dikarya</taxon>
        <taxon>Basidiomycota</taxon>
        <taxon>Agaricomycotina</taxon>
        <taxon>Agaricomycetes</taxon>
        <taxon>Agaricomycetidae</taxon>
        <taxon>Agaricales</taxon>
        <taxon>Marasmiineae</taxon>
        <taxon>Marasmiaceae</taxon>
        <taxon>Marasmius</taxon>
    </lineage>
</organism>
<protein>
    <recommendedName>
        <fullName evidence="5">Fe2OG dioxygenase domain-containing protein</fullName>
    </recommendedName>
</protein>
<dbReference type="Pfam" id="PF03171">
    <property type="entry name" value="2OG-FeII_Oxy"/>
    <property type="match status" value="1"/>
</dbReference>
<dbReference type="InterPro" id="IPR026992">
    <property type="entry name" value="DIOX_N"/>
</dbReference>
<dbReference type="Pfam" id="PF14226">
    <property type="entry name" value="DIOX_N"/>
    <property type="match status" value="1"/>
</dbReference>
<name>A0ABR3F779_9AGAR</name>
<feature type="domain" description="Non-haem dioxygenase N-terminal" evidence="2">
    <location>
        <begin position="60"/>
        <end position="156"/>
    </location>
</feature>
<dbReference type="Proteomes" id="UP001465976">
    <property type="component" value="Unassembled WGS sequence"/>
</dbReference>
<dbReference type="InterPro" id="IPR027443">
    <property type="entry name" value="IPNS-like_sf"/>
</dbReference>
<dbReference type="InterPro" id="IPR050231">
    <property type="entry name" value="Iron_ascorbate_oxido_reductase"/>
</dbReference>
<gene>
    <name evidence="3" type="ORF">V5O48_010865</name>
</gene>
<dbReference type="Gene3D" id="2.60.120.330">
    <property type="entry name" value="B-lactam Antibiotic, Isopenicillin N Synthase, Chain"/>
    <property type="match status" value="1"/>
</dbReference>
<dbReference type="EMBL" id="JBAHYK010000822">
    <property type="protein sequence ID" value="KAL0571098.1"/>
    <property type="molecule type" value="Genomic_DNA"/>
</dbReference>
<comment type="caution">
    <text evidence="3">The sequence shown here is derived from an EMBL/GenBank/DDBJ whole genome shotgun (WGS) entry which is preliminary data.</text>
</comment>
<feature type="domain" description="Isopenicillin N synthase-like Fe(2+) 2OG dioxygenase" evidence="1">
    <location>
        <begin position="237"/>
        <end position="338"/>
    </location>
</feature>
<reference evidence="3 4" key="1">
    <citation type="submission" date="2024-02" db="EMBL/GenBank/DDBJ databases">
        <title>A draft genome for the cacao thread blight pathogen Marasmius crinis-equi.</title>
        <authorList>
            <person name="Cohen S.P."/>
            <person name="Baruah I.K."/>
            <person name="Amoako-Attah I."/>
            <person name="Bukari Y."/>
            <person name="Meinhardt L.W."/>
            <person name="Bailey B.A."/>
        </authorList>
    </citation>
    <scope>NUCLEOTIDE SEQUENCE [LARGE SCALE GENOMIC DNA]</scope>
    <source>
        <strain evidence="3 4">GH-76</strain>
    </source>
</reference>
<evidence type="ECO:0000259" key="2">
    <source>
        <dbReference type="Pfam" id="PF14226"/>
    </source>
</evidence>
<dbReference type="InterPro" id="IPR044861">
    <property type="entry name" value="IPNS-like_FE2OG_OXY"/>
</dbReference>
<evidence type="ECO:0000259" key="1">
    <source>
        <dbReference type="Pfam" id="PF03171"/>
    </source>
</evidence>
<sequence>MNSERVPKSSGQDVTDHAGLTPWVFPAETKCIPDDKYIDLEVIDLSDFREYDRETSGNPLSPGDHARQKRLIERTYTALQTVGFVAMKGHGLESRDIQHQFNIGRLLNYDVSEEEKHRLHASIAAEGSWAGYKPRSYYDRPDGAKDNIEHYDLYPFTALKSRLPEAGQPFLNDIRRFMERNHYDILRRLLAVISLGLGLEREALWNLHHQGGHRNDGALRGNPDEEIKWQHSKDHLRYALYHPYPEEDRQKSKGLVIRGHTDIGSVSFLYSQPVAGLQVLTSDGDWRYIRHYPDHIIVDLGDSMEFLTGGVLKASPHRVIEPPEDQRHLDRLAIFYFVPFLPDVKLSSIGHPSLHERGAKDIFEEYHQLGGKPLTSSDWLVMKSKLVGTKRIKRDKREAVDVLEDIHFRYNPS</sequence>
<dbReference type="PANTHER" id="PTHR47990">
    <property type="entry name" value="2-OXOGLUTARATE (2OG) AND FE(II)-DEPENDENT OXYGENASE SUPERFAMILY PROTEIN-RELATED"/>
    <property type="match status" value="1"/>
</dbReference>
<proteinExistence type="predicted"/>